<dbReference type="Proteomes" id="UP000268973">
    <property type="component" value="Unassembled WGS sequence"/>
</dbReference>
<keyword evidence="2" id="KW-1185">Reference proteome</keyword>
<name>A0A3S0Q3C9_9VIBR</name>
<dbReference type="EMBL" id="RXZH01000001">
    <property type="protein sequence ID" value="RTZ17611.1"/>
    <property type="molecule type" value="Genomic_DNA"/>
</dbReference>
<dbReference type="RefSeq" id="WP_126572363.1">
    <property type="nucleotide sequence ID" value="NZ_RXZH01000001.1"/>
</dbReference>
<accession>A0A3S0Q3C9</accession>
<gene>
    <name evidence="1" type="ORF">EJ063_02155</name>
</gene>
<reference evidence="1 2" key="1">
    <citation type="submission" date="2018-12" db="EMBL/GenBank/DDBJ databases">
        <title>Vibrio sp. isolated from China Sea.</title>
        <authorList>
            <person name="Li Y."/>
        </authorList>
    </citation>
    <scope>NUCLEOTIDE SEQUENCE [LARGE SCALE GENOMIC DNA]</scope>
    <source>
        <strain evidence="1 2">BEI207</strain>
    </source>
</reference>
<dbReference type="AlphaFoldDB" id="A0A3S0Q3C9"/>
<organism evidence="1 2">
    <name type="scientific">Vibrio aquaticus</name>
    <dbReference type="NCBI Taxonomy" id="2496559"/>
    <lineage>
        <taxon>Bacteria</taxon>
        <taxon>Pseudomonadati</taxon>
        <taxon>Pseudomonadota</taxon>
        <taxon>Gammaproteobacteria</taxon>
        <taxon>Vibrionales</taxon>
        <taxon>Vibrionaceae</taxon>
        <taxon>Vibrio</taxon>
    </lineage>
</organism>
<dbReference type="OrthoDB" id="5916374at2"/>
<evidence type="ECO:0000313" key="2">
    <source>
        <dbReference type="Proteomes" id="UP000268973"/>
    </source>
</evidence>
<comment type="caution">
    <text evidence="1">The sequence shown here is derived from an EMBL/GenBank/DDBJ whole genome shotgun (WGS) entry which is preliminary data.</text>
</comment>
<proteinExistence type="predicted"/>
<sequence length="200" mass="22855">MHYAISFQTEQHDFLLCTPRRKSLKHKLLCVKQGLVIVKLGKQEYAIEPNQLFWLPFDTLTSLTYTPNTQVEVVELSSRVTTPLPKQAGFVKANELVSALLNRLTSIETLTEQQKELLAVLRHELIDLKPNLHESKLTKDLSQWRFDKPSPIANELQLVLRVREAVKMMQSGKKRPIVVNTLFEGNETLFSGLEKAIIGH</sequence>
<evidence type="ECO:0000313" key="1">
    <source>
        <dbReference type="EMBL" id="RTZ17611.1"/>
    </source>
</evidence>
<protein>
    <submittedName>
        <fullName evidence="1">AraC family transcriptional regulator</fullName>
    </submittedName>
</protein>